<comment type="subunit">
    <text evidence="5">Homodimer.</text>
</comment>
<feature type="active site" evidence="5">
    <location>
        <position position="237"/>
    </location>
</feature>
<dbReference type="Gene3D" id="3.40.50.720">
    <property type="entry name" value="NAD(P)-binding Rossmann-like Domain"/>
    <property type="match status" value="2"/>
</dbReference>
<dbReference type="InterPro" id="IPR050223">
    <property type="entry name" value="D-isomer_2-hydroxyacid_DH"/>
</dbReference>
<keyword evidence="3 5" id="KW-0520">NAD</keyword>
<dbReference type="PANTHER" id="PTHR10996">
    <property type="entry name" value="2-HYDROXYACID DEHYDROGENASE-RELATED"/>
    <property type="match status" value="1"/>
</dbReference>
<dbReference type="EMBL" id="SHNP01000002">
    <property type="protein sequence ID" value="MCX2973292.1"/>
    <property type="molecule type" value="Genomic_DNA"/>
</dbReference>
<sequence length="384" mass="41508">MTLRILVDENIPAVEAILGSGVDILRSPGRNLCRDQLQDVDALLVRSVTRVDANLLAGTPVRFVGTATSGTDHVDLNWLRSAQIGFAFAPGANANSVVEYVIAAIAYNGNYLERLRAGGTVGVVGYGLVGKALVARLSALGIAYRICDPWLSEPSVPGHATLKEILACDLICLHPELTHREPWPSYHLLGEAELAALAKEQLVINASRGPIIDGNALLERLNHPDSPAVVLDVWEHEPQVDAELLAKVQLGTAHIAGYSFDAKLRATHMLCSAMVASLGINLPELPDQALAARKPLCLPEHLSIEDSLRALIRCCYRIEEDDHLLRRATLDRASDTQAQEFDQLRKNYAKRRELAGQSVLVQDLLGPQATLVSAMGCVPIAGDD</sequence>
<feature type="binding site" evidence="5">
    <location>
        <position position="232"/>
    </location>
    <ligand>
        <name>NAD(+)</name>
        <dbReference type="ChEBI" id="CHEBI:57540"/>
    </ligand>
</feature>
<feature type="binding site" evidence="5">
    <location>
        <position position="148"/>
    </location>
    <ligand>
        <name>NAD(+)</name>
        <dbReference type="ChEBI" id="CHEBI:57540"/>
    </ligand>
</feature>
<feature type="active site" description="Proton donor" evidence="5">
    <location>
        <position position="254"/>
    </location>
</feature>
<dbReference type="InterPro" id="IPR024531">
    <property type="entry name" value="Erythronate-4-P_DHase_dimer"/>
</dbReference>
<keyword evidence="4 5" id="KW-0664">Pyridoxine biosynthesis</keyword>
<feature type="active site" evidence="5">
    <location>
        <position position="208"/>
    </location>
</feature>
<evidence type="ECO:0000256" key="2">
    <source>
        <dbReference type="ARBA" id="ARBA00023002"/>
    </source>
</evidence>
<dbReference type="InterPro" id="IPR036291">
    <property type="entry name" value="NAD(P)-bd_dom_sf"/>
</dbReference>
<feature type="binding site" evidence="5">
    <location>
        <begin position="206"/>
        <end position="208"/>
    </location>
    <ligand>
        <name>NAD(+)</name>
        <dbReference type="ChEBI" id="CHEBI:57540"/>
    </ligand>
</feature>
<dbReference type="EC" id="1.1.1.290" evidence="5"/>
<comment type="caution">
    <text evidence="5">Lacks conserved residue(s) required for the propagation of feature annotation.</text>
</comment>
<comment type="catalytic activity">
    <reaction evidence="5">
        <text>4-phospho-D-erythronate + NAD(+) = (R)-3-hydroxy-2-oxo-4-phosphooxybutanoate + NADH + H(+)</text>
        <dbReference type="Rhea" id="RHEA:18829"/>
        <dbReference type="ChEBI" id="CHEBI:15378"/>
        <dbReference type="ChEBI" id="CHEBI:57540"/>
        <dbReference type="ChEBI" id="CHEBI:57945"/>
        <dbReference type="ChEBI" id="CHEBI:58538"/>
        <dbReference type="ChEBI" id="CHEBI:58766"/>
        <dbReference type="EC" id="1.1.1.290"/>
    </reaction>
</comment>
<name>A0ABT3SVC1_9GAMM</name>
<evidence type="ECO:0000259" key="6">
    <source>
        <dbReference type="Pfam" id="PF00389"/>
    </source>
</evidence>
<dbReference type="Pfam" id="PF11890">
    <property type="entry name" value="DUF3410"/>
    <property type="match status" value="1"/>
</dbReference>
<comment type="function">
    <text evidence="5">Catalyzes the oxidation of erythronate-4-phosphate to 3-hydroxy-2-oxo-4-phosphonooxybutanoate.</text>
</comment>
<evidence type="ECO:0000256" key="1">
    <source>
        <dbReference type="ARBA" id="ARBA00022490"/>
    </source>
</evidence>
<dbReference type="Gene3D" id="3.30.1370.170">
    <property type="match status" value="1"/>
</dbReference>
<keyword evidence="1 5" id="KW-0963">Cytoplasm</keyword>
<protein>
    <recommendedName>
        <fullName evidence="5">Erythronate-4-phosphate dehydrogenase</fullName>
        <ecNumber evidence="5">1.1.1.290</ecNumber>
    </recommendedName>
</protein>
<dbReference type="SUPFAM" id="SSF51735">
    <property type="entry name" value="NAD(P)-binding Rossmann-fold domains"/>
    <property type="match status" value="1"/>
</dbReference>
<dbReference type="InterPro" id="IPR006139">
    <property type="entry name" value="D-isomer_2_OHA_DH_cat_dom"/>
</dbReference>
<keyword evidence="10" id="KW-1185">Reference proteome</keyword>
<proteinExistence type="inferred from homology"/>
<feature type="binding site" evidence="5">
    <location>
        <position position="258"/>
    </location>
    <ligand>
        <name>substrate</name>
    </ligand>
</feature>
<gene>
    <name evidence="5" type="primary">pdxB</name>
    <name evidence="9" type="ORF">EYC87_06800</name>
</gene>
<organism evidence="9 10">
    <name type="scientific">Candidatus Seongchinamella marina</name>
    <dbReference type="NCBI Taxonomy" id="2518990"/>
    <lineage>
        <taxon>Bacteria</taxon>
        <taxon>Pseudomonadati</taxon>
        <taxon>Pseudomonadota</taxon>
        <taxon>Gammaproteobacteria</taxon>
        <taxon>Cellvibrionales</taxon>
        <taxon>Halieaceae</taxon>
        <taxon>Seongchinamella</taxon>
    </lineage>
</organism>
<comment type="similarity">
    <text evidence="5">Belongs to the D-isomer specific 2-hydroxyacid dehydrogenase family. PdxB subfamily.</text>
</comment>
<dbReference type="RefSeq" id="WP_279252225.1">
    <property type="nucleotide sequence ID" value="NZ_SHNP01000002.1"/>
</dbReference>
<evidence type="ECO:0000256" key="3">
    <source>
        <dbReference type="ARBA" id="ARBA00023027"/>
    </source>
</evidence>
<dbReference type="Proteomes" id="UP001143307">
    <property type="component" value="Unassembled WGS sequence"/>
</dbReference>
<evidence type="ECO:0000256" key="5">
    <source>
        <dbReference type="HAMAP-Rule" id="MF_01825"/>
    </source>
</evidence>
<comment type="pathway">
    <text evidence="5">Cofactor biosynthesis; pyridoxine 5'-phosphate biosynthesis; pyridoxine 5'-phosphate from D-erythrose 4-phosphate: step 2/5.</text>
</comment>
<feature type="binding site" evidence="5">
    <location>
        <position position="68"/>
    </location>
    <ligand>
        <name>substrate</name>
    </ligand>
</feature>
<dbReference type="CDD" id="cd12158">
    <property type="entry name" value="ErythrP_dh"/>
    <property type="match status" value="1"/>
</dbReference>
<accession>A0ABT3SVC1</accession>
<comment type="subcellular location">
    <subcellularLocation>
        <location evidence="5">Cytoplasm</location>
    </subcellularLocation>
</comment>
<evidence type="ECO:0000313" key="10">
    <source>
        <dbReference type="Proteomes" id="UP001143307"/>
    </source>
</evidence>
<evidence type="ECO:0000313" key="9">
    <source>
        <dbReference type="EMBL" id="MCX2973292.1"/>
    </source>
</evidence>
<evidence type="ECO:0000259" key="8">
    <source>
        <dbReference type="Pfam" id="PF11890"/>
    </source>
</evidence>
<evidence type="ECO:0000256" key="4">
    <source>
        <dbReference type="ARBA" id="ARBA00023096"/>
    </source>
</evidence>
<reference evidence="9" key="1">
    <citation type="submission" date="2019-02" db="EMBL/GenBank/DDBJ databases">
        <authorList>
            <person name="Li S.-H."/>
        </authorList>
    </citation>
    <scope>NUCLEOTIDE SEQUENCE</scope>
    <source>
        <strain evidence="9">IMCC8485</strain>
    </source>
</reference>
<dbReference type="HAMAP" id="MF_01825">
    <property type="entry name" value="PdxB"/>
    <property type="match status" value="1"/>
</dbReference>
<dbReference type="Pfam" id="PF02826">
    <property type="entry name" value="2-Hacid_dh_C"/>
    <property type="match status" value="1"/>
</dbReference>
<dbReference type="InterPro" id="IPR020921">
    <property type="entry name" value="Erythronate-4-P_DHase"/>
</dbReference>
<feature type="binding site" evidence="5">
    <location>
        <position position="47"/>
    </location>
    <ligand>
        <name>substrate</name>
    </ligand>
</feature>
<dbReference type="InterPro" id="IPR038251">
    <property type="entry name" value="PdxB_dimer_sf"/>
</dbReference>
<feature type="domain" description="D-isomer specific 2-hydroxyacid dehydrogenase NAD-binding" evidence="7">
    <location>
        <begin position="116"/>
        <end position="255"/>
    </location>
</feature>
<dbReference type="InterPro" id="IPR006140">
    <property type="entry name" value="D-isomer_DH_NAD-bd"/>
</dbReference>
<keyword evidence="2 5" id="KW-0560">Oxidoreductase</keyword>
<feature type="domain" description="Erythronate-4-phosphate dehydrogenase dimerisation" evidence="8">
    <location>
        <begin position="303"/>
        <end position="360"/>
    </location>
</feature>
<dbReference type="SUPFAM" id="SSF52283">
    <property type="entry name" value="Formate/glycerate dehydrogenase catalytic domain-like"/>
    <property type="match status" value="1"/>
</dbReference>
<comment type="caution">
    <text evidence="9">The sequence shown here is derived from an EMBL/GenBank/DDBJ whole genome shotgun (WGS) entry which is preliminary data.</text>
</comment>
<dbReference type="PANTHER" id="PTHR10996:SF178">
    <property type="entry name" value="2-HYDROXYACID DEHYDROGENASE YGL185C-RELATED"/>
    <property type="match status" value="1"/>
</dbReference>
<evidence type="ECO:0000259" key="7">
    <source>
        <dbReference type="Pfam" id="PF02826"/>
    </source>
</evidence>
<feature type="binding site" evidence="5">
    <location>
        <position position="257"/>
    </location>
    <ligand>
        <name>NAD(+)</name>
        <dbReference type="ChEBI" id="CHEBI:57540"/>
    </ligand>
</feature>
<dbReference type="Pfam" id="PF00389">
    <property type="entry name" value="2-Hacid_dh"/>
    <property type="match status" value="1"/>
</dbReference>
<feature type="domain" description="D-isomer specific 2-hydroxyacid dehydrogenase catalytic" evidence="6">
    <location>
        <begin position="22"/>
        <end position="275"/>
    </location>
</feature>